<dbReference type="AlphaFoldDB" id="A0ABD3RR47"/>
<dbReference type="Proteomes" id="UP001530377">
    <property type="component" value="Unassembled WGS sequence"/>
</dbReference>
<evidence type="ECO:0000256" key="1">
    <source>
        <dbReference type="SAM" id="MobiDB-lite"/>
    </source>
</evidence>
<keyword evidence="4" id="KW-1185">Reference proteome</keyword>
<sequence>MASSMAWMNLVIASLLSLHFILVRATIVRDDIIDEPSSAAVYDHLPKSSSDILARHTCGGEDVMILLGNFVNNKNEIDDPFYRWVISARHTTWNPPGWEVALPRWINRTTARDHVTTSAADGEEDGVGYYARVFDLLDSAREGNLLPVPIDVASICHKGMKSPNNARTDHDDDDDAGGGSTLPPGHRWRGHDACIEQLRSTARVSSSCIDIPGIVVANPNPPMKVNNPCHLPYRMVDGAHRMCLRKYLLHVATAELVDLEGTTVDVPIDDHGELPRRRRHLRDVIDGARYGPFFVLDQATFEAALTNVDPKSTWAKDKHRLMHAVTGDLRLEWQAWMGRVMDRVWEGDDDAVSKWDCSSVADGAESCQHRHT</sequence>
<reference evidence="3 4" key="1">
    <citation type="submission" date="2024-10" db="EMBL/GenBank/DDBJ databases">
        <title>Updated reference genomes for cyclostephanoid diatoms.</title>
        <authorList>
            <person name="Roberts W.R."/>
            <person name="Alverson A.J."/>
        </authorList>
    </citation>
    <scope>NUCLEOTIDE SEQUENCE [LARGE SCALE GENOMIC DNA]</scope>
    <source>
        <strain evidence="3 4">AJA228-03</strain>
    </source>
</reference>
<protein>
    <submittedName>
        <fullName evidence="3">Uncharacterized protein</fullName>
    </submittedName>
</protein>
<name>A0ABD3RR47_9STRA</name>
<evidence type="ECO:0000256" key="2">
    <source>
        <dbReference type="SAM" id="SignalP"/>
    </source>
</evidence>
<feature type="region of interest" description="Disordered" evidence="1">
    <location>
        <begin position="163"/>
        <end position="188"/>
    </location>
</feature>
<feature type="signal peptide" evidence="2">
    <location>
        <begin position="1"/>
        <end position="25"/>
    </location>
</feature>
<gene>
    <name evidence="3" type="ORF">ACHAXA_009162</name>
</gene>
<comment type="caution">
    <text evidence="3">The sequence shown here is derived from an EMBL/GenBank/DDBJ whole genome shotgun (WGS) entry which is preliminary data.</text>
</comment>
<dbReference type="EMBL" id="JALLPB020000199">
    <property type="protein sequence ID" value="KAL3815417.1"/>
    <property type="molecule type" value="Genomic_DNA"/>
</dbReference>
<keyword evidence="2" id="KW-0732">Signal</keyword>
<proteinExistence type="predicted"/>
<accession>A0ABD3RR47</accession>
<organism evidence="3 4">
    <name type="scientific">Cyclostephanos tholiformis</name>
    <dbReference type="NCBI Taxonomy" id="382380"/>
    <lineage>
        <taxon>Eukaryota</taxon>
        <taxon>Sar</taxon>
        <taxon>Stramenopiles</taxon>
        <taxon>Ochrophyta</taxon>
        <taxon>Bacillariophyta</taxon>
        <taxon>Coscinodiscophyceae</taxon>
        <taxon>Thalassiosirophycidae</taxon>
        <taxon>Stephanodiscales</taxon>
        <taxon>Stephanodiscaceae</taxon>
        <taxon>Cyclostephanos</taxon>
    </lineage>
</organism>
<feature type="chain" id="PRO_5044799788" evidence="2">
    <location>
        <begin position="26"/>
        <end position="372"/>
    </location>
</feature>
<evidence type="ECO:0000313" key="4">
    <source>
        <dbReference type="Proteomes" id="UP001530377"/>
    </source>
</evidence>
<evidence type="ECO:0000313" key="3">
    <source>
        <dbReference type="EMBL" id="KAL3815417.1"/>
    </source>
</evidence>